<feature type="transmembrane region" description="Helical" evidence="5">
    <location>
        <begin position="321"/>
        <end position="340"/>
    </location>
</feature>
<feature type="transmembrane region" description="Helical" evidence="5">
    <location>
        <begin position="142"/>
        <end position="161"/>
    </location>
</feature>
<evidence type="ECO:0000313" key="7">
    <source>
        <dbReference type="EMBL" id="SNQ29585.1"/>
    </source>
</evidence>
<feature type="transmembrane region" description="Helical" evidence="5">
    <location>
        <begin position="214"/>
        <end position="235"/>
    </location>
</feature>
<dbReference type="PANTHER" id="PTHR43310">
    <property type="entry name" value="SULFATE TRANSPORTER YBAR-RELATED"/>
    <property type="match status" value="1"/>
</dbReference>
<keyword evidence="2 5" id="KW-0812">Transmembrane</keyword>
<keyword evidence="3 5" id="KW-1133">Transmembrane helix</keyword>
<proteinExistence type="predicted"/>
<feature type="transmembrane region" description="Helical" evidence="5">
    <location>
        <begin position="85"/>
        <end position="103"/>
    </location>
</feature>
<gene>
    <name evidence="7" type="ORF">SAMN05444584_1544</name>
</gene>
<reference evidence="8" key="1">
    <citation type="submission" date="2017-06" db="EMBL/GenBank/DDBJ databases">
        <authorList>
            <person name="Varghese N."/>
            <person name="Submissions S."/>
        </authorList>
    </citation>
    <scope>NUCLEOTIDE SEQUENCE [LARGE SCALE GENOMIC DNA]</scope>
    <source>
        <strain evidence="8">ANC 5114</strain>
    </source>
</reference>
<feature type="transmembrane region" description="Helical" evidence="5">
    <location>
        <begin position="173"/>
        <end position="194"/>
    </location>
</feature>
<dbReference type="Pfam" id="PF01740">
    <property type="entry name" value="STAS"/>
    <property type="match status" value="1"/>
</dbReference>
<feature type="domain" description="STAS" evidence="6">
    <location>
        <begin position="399"/>
        <end position="488"/>
    </location>
</feature>
<dbReference type="OrthoDB" id="9771198at2"/>
<evidence type="ECO:0000256" key="3">
    <source>
        <dbReference type="ARBA" id="ARBA00022989"/>
    </source>
</evidence>
<dbReference type="InterPro" id="IPR002645">
    <property type="entry name" value="STAS_dom"/>
</dbReference>
<dbReference type="InterPro" id="IPR052706">
    <property type="entry name" value="Membrane-Transporter-like"/>
</dbReference>
<keyword evidence="4 5" id="KW-0472">Membrane</keyword>
<feature type="transmembrane region" description="Helical" evidence="5">
    <location>
        <begin position="44"/>
        <end position="65"/>
    </location>
</feature>
<feature type="transmembrane region" description="Helical" evidence="5">
    <location>
        <begin position="17"/>
        <end position="37"/>
    </location>
</feature>
<evidence type="ECO:0000256" key="4">
    <source>
        <dbReference type="ARBA" id="ARBA00023136"/>
    </source>
</evidence>
<dbReference type="EMBL" id="FZLN01000002">
    <property type="protein sequence ID" value="SNQ29585.1"/>
    <property type="molecule type" value="Genomic_DNA"/>
</dbReference>
<dbReference type="CDD" id="cd07042">
    <property type="entry name" value="STAS_SulP_like_sulfate_transporter"/>
    <property type="match status" value="1"/>
</dbReference>
<feature type="transmembrane region" description="Helical" evidence="5">
    <location>
        <begin position="115"/>
        <end position="136"/>
    </location>
</feature>
<dbReference type="Proteomes" id="UP000243463">
    <property type="component" value="Unassembled WGS sequence"/>
</dbReference>
<dbReference type="SUPFAM" id="SSF52091">
    <property type="entry name" value="SpoIIaa-like"/>
    <property type="match status" value="1"/>
</dbReference>
<keyword evidence="8" id="KW-1185">Reference proteome</keyword>
<evidence type="ECO:0000256" key="1">
    <source>
        <dbReference type="ARBA" id="ARBA00004141"/>
    </source>
</evidence>
<accession>A0A217EGG8</accession>
<dbReference type="Pfam" id="PF00916">
    <property type="entry name" value="Sulfate_transp"/>
    <property type="match status" value="2"/>
</dbReference>
<dbReference type="InterPro" id="IPR011547">
    <property type="entry name" value="SLC26A/SulP_dom"/>
</dbReference>
<dbReference type="PROSITE" id="PS50801">
    <property type="entry name" value="STAS"/>
    <property type="match status" value="1"/>
</dbReference>
<feature type="transmembrane region" description="Helical" evidence="5">
    <location>
        <begin position="295"/>
        <end position="315"/>
    </location>
</feature>
<dbReference type="Gene3D" id="3.30.750.24">
    <property type="entry name" value="STAS domain"/>
    <property type="match status" value="1"/>
</dbReference>
<evidence type="ECO:0000259" key="6">
    <source>
        <dbReference type="PROSITE" id="PS50801"/>
    </source>
</evidence>
<evidence type="ECO:0000256" key="5">
    <source>
        <dbReference type="SAM" id="Phobius"/>
    </source>
</evidence>
<protein>
    <submittedName>
        <fullName evidence="7">Sulfate permease, SulP family</fullName>
    </submittedName>
</protein>
<dbReference type="RefSeq" id="WP_088823628.1">
    <property type="nucleotide sequence ID" value="NZ_FZLN01000002.1"/>
</dbReference>
<name>A0A217EGG8_9GAMM</name>
<dbReference type="InterPro" id="IPR036513">
    <property type="entry name" value="STAS_dom_sf"/>
</dbReference>
<organism evidence="7 8">
    <name type="scientific">Acinetobacter apis</name>
    <dbReference type="NCBI Taxonomy" id="1229165"/>
    <lineage>
        <taxon>Bacteria</taxon>
        <taxon>Pseudomonadati</taxon>
        <taxon>Pseudomonadota</taxon>
        <taxon>Gammaproteobacteria</taxon>
        <taxon>Moraxellales</taxon>
        <taxon>Moraxellaceae</taxon>
        <taxon>Acinetobacter</taxon>
    </lineage>
</organism>
<sequence length="488" mass="52806">MLLNYKKEWFSHIHKDILAGLVVGLALIPEAISFSVIAGVDPRVGLYAALSMAVVTAFVGGRPAMISSATGAMALLMVSLVKEHGLQYLLATTLLTGLIQIMIGKVRLAELMRFVPKPVVIGFVNALAIVTLMAQFPQLMNAPYAVYGLVALGLLIIYAFPKIPKVGQMLPPSLVCIIILTVLTLIFDISVKTVGDMGHLPTTLPTFILPDIPWTWQTFGIILPHAIAMAFVGLLESVMTAKIIDQMTDTVSDKHQECIGQGVANIVTGFLGGMAGCAIIGQSMINIKSGARGRLSTLVAGIFLMMLVLVLTAWLKVIPMAALVAVMIVVCIHTFEWKSITEFKQQSKSNNIVMLVTVTMVLVSHNLAVGVFAGVIVAALSLVAQLENSVQVRLQSVADGTQTYVVQGQVFFSSTDRLINAFNFNPSQVTHVIIDFSAAQLWDINAAEALDYIIEQYQRHQMSCNIVGLNEKSIALCKRYGQSYAHHV</sequence>
<dbReference type="PANTHER" id="PTHR43310:SF1">
    <property type="entry name" value="SULFATE TRANSPORTER YBAR-RELATED"/>
    <property type="match status" value="1"/>
</dbReference>
<comment type="subcellular location">
    <subcellularLocation>
        <location evidence="1">Membrane</location>
        <topology evidence="1">Multi-pass membrane protein</topology>
    </subcellularLocation>
</comment>
<dbReference type="GO" id="GO:0016020">
    <property type="term" value="C:membrane"/>
    <property type="evidence" value="ECO:0007669"/>
    <property type="project" value="UniProtKB-SubCell"/>
</dbReference>
<feature type="transmembrane region" description="Helical" evidence="5">
    <location>
        <begin position="352"/>
        <end position="383"/>
    </location>
</feature>
<evidence type="ECO:0000256" key="2">
    <source>
        <dbReference type="ARBA" id="ARBA00022692"/>
    </source>
</evidence>
<evidence type="ECO:0000313" key="8">
    <source>
        <dbReference type="Proteomes" id="UP000243463"/>
    </source>
</evidence>
<dbReference type="AlphaFoldDB" id="A0A217EGG8"/>